<evidence type="ECO:0000313" key="5">
    <source>
        <dbReference type="EMBL" id="EET09973.1"/>
    </source>
</evidence>
<keyword evidence="2" id="KW-0238">DNA-binding</keyword>
<dbReference type="HOGENOM" id="CLU_049704_4_1_4"/>
<dbReference type="InterPro" id="IPR018060">
    <property type="entry name" value="HTH_AraC"/>
</dbReference>
<dbReference type="PROSITE" id="PS01124">
    <property type="entry name" value="HTH_ARAC_FAMILY_2"/>
    <property type="match status" value="1"/>
</dbReference>
<dbReference type="SUPFAM" id="SSF46689">
    <property type="entry name" value="Homeodomain-like"/>
    <property type="match status" value="1"/>
</dbReference>
<dbReference type="Gene3D" id="1.10.10.60">
    <property type="entry name" value="Homeodomain-like"/>
    <property type="match status" value="1"/>
</dbReference>
<dbReference type="GO" id="GO:0043565">
    <property type="term" value="F:sequence-specific DNA binding"/>
    <property type="evidence" value="ECO:0007669"/>
    <property type="project" value="InterPro"/>
</dbReference>
<name>A0A0E1W9T4_BURPE</name>
<dbReference type="RefSeq" id="WP_004525786.1">
    <property type="nucleotide sequence ID" value="NZ_CM000832.1"/>
</dbReference>
<sequence length="319" mass="35828">MVNGRFFTTAGESPAFRGRAWGRVVTQYFGGLDACCDGDDAFDAQLSQYEIGPMRVFTIAAPAHRIVRPVAALHDHGSDFFKLILQLSGVSEIEQRGKTFRLHSGDWSLYDPRVPYSIANLTHVEQLAIQIPRKQLGGFAVPDLHTSDVREFELKGLFSLLSSFLVSLSEQLPSLPGTTGTALSETILGLIVSTLTAQRDAQGEHVALPAVLRMRVKQYIHGHLADADLSIDRIARELRCSKRYLHRIFEEEGVTIDRYIWSSRLERCKDALDNARAAKPAISEIAFSWGFSSSAHFCRSFKQRYGMTPREFVRRRAWP</sequence>
<dbReference type="PRINTS" id="PR00032">
    <property type="entry name" value="HTHARAC"/>
</dbReference>
<evidence type="ECO:0000256" key="3">
    <source>
        <dbReference type="ARBA" id="ARBA00023163"/>
    </source>
</evidence>
<reference evidence="5" key="1">
    <citation type="submission" date="2009-05" db="EMBL/GenBank/DDBJ databases">
        <authorList>
            <person name="Harkins D.M."/>
            <person name="DeShazer D."/>
            <person name="Woods D.E."/>
            <person name="Brinkac L.M."/>
            <person name="Brown K.A."/>
            <person name="Hung G.C."/>
            <person name="Tuanyok A."/>
            <person name="Zhang B."/>
            <person name="Nierman W.C."/>
        </authorList>
    </citation>
    <scope>NUCLEOTIDE SEQUENCE [LARGE SCALE GENOMIC DNA]</scope>
    <source>
        <strain evidence="5">1710a</strain>
    </source>
</reference>
<accession>A0A0E1W9T4</accession>
<dbReference type="InterPro" id="IPR035418">
    <property type="entry name" value="AraC-bd_2"/>
</dbReference>
<organism evidence="5">
    <name type="scientific">Burkholderia pseudomallei 1710a</name>
    <dbReference type="NCBI Taxonomy" id="320371"/>
    <lineage>
        <taxon>Bacteria</taxon>
        <taxon>Pseudomonadati</taxon>
        <taxon>Pseudomonadota</taxon>
        <taxon>Betaproteobacteria</taxon>
        <taxon>Burkholderiales</taxon>
        <taxon>Burkholderiaceae</taxon>
        <taxon>Burkholderia</taxon>
        <taxon>pseudomallei group</taxon>
    </lineage>
</organism>
<proteinExistence type="predicted"/>
<evidence type="ECO:0000259" key="4">
    <source>
        <dbReference type="PROSITE" id="PS01124"/>
    </source>
</evidence>
<dbReference type="EMBL" id="CM000832">
    <property type="protein sequence ID" value="EET09973.1"/>
    <property type="molecule type" value="Genomic_DNA"/>
</dbReference>
<keyword evidence="1" id="KW-0805">Transcription regulation</keyword>
<evidence type="ECO:0000256" key="1">
    <source>
        <dbReference type="ARBA" id="ARBA00023015"/>
    </source>
</evidence>
<evidence type="ECO:0000256" key="2">
    <source>
        <dbReference type="ARBA" id="ARBA00023125"/>
    </source>
</evidence>
<protein>
    <submittedName>
        <fullName evidence="5">Transcriptional regulator, AraC family</fullName>
    </submittedName>
</protein>
<gene>
    <name evidence="5" type="ORF">BURPS1710A_0308</name>
</gene>
<dbReference type="PANTHER" id="PTHR46796:SF6">
    <property type="entry name" value="ARAC SUBFAMILY"/>
    <property type="match status" value="1"/>
</dbReference>
<dbReference type="InterPro" id="IPR020449">
    <property type="entry name" value="Tscrpt_reg_AraC-type_HTH"/>
</dbReference>
<dbReference type="GO" id="GO:0003700">
    <property type="term" value="F:DNA-binding transcription factor activity"/>
    <property type="evidence" value="ECO:0007669"/>
    <property type="project" value="InterPro"/>
</dbReference>
<dbReference type="SMART" id="SM00342">
    <property type="entry name" value="HTH_ARAC"/>
    <property type="match status" value="1"/>
</dbReference>
<dbReference type="PANTHER" id="PTHR46796">
    <property type="entry name" value="HTH-TYPE TRANSCRIPTIONAL ACTIVATOR RHAS-RELATED"/>
    <property type="match status" value="1"/>
</dbReference>
<dbReference type="AlphaFoldDB" id="A0A0E1W9T4"/>
<dbReference type="Pfam" id="PF12833">
    <property type="entry name" value="HTH_18"/>
    <property type="match status" value="1"/>
</dbReference>
<keyword evidence="3" id="KW-0804">Transcription</keyword>
<dbReference type="InterPro" id="IPR050204">
    <property type="entry name" value="AraC_XylS_family_regulators"/>
</dbReference>
<dbReference type="InterPro" id="IPR009057">
    <property type="entry name" value="Homeodomain-like_sf"/>
</dbReference>
<dbReference type="Proteomes" id="UP000001812">
    <property type="component" value="Chromosome I"/>
</dbReference>
<feature type="domain" description="HTH araC/xylS-type" evidence="4">
    <location>
        <begin position="214"/>
        <end position="315"/>
    </location>
</feature>
<dbReference type="Pfam" id="PF14525">
    <property type="entry name" value="AraC_binding_2"/>
    <property type="match status" value="1"/>
</dbReference>